<accession>A0A7X8SQQ7</accession>
<protein>
    <submittedName>
        <fullName evidence="2">Glycosyltransferase family 4 protein</fullName>
    </submittedName>
</protein>
<feature type="domain" description="Glycosyltransferase subfamily 4-like N-terminal" evidence="1">
    <location>
        <begin position="15"/>
        <end position="164"/>
    </location>
</feature>
<name>A0A7X8SQQ7_9BACT</name>
<dbReference type="Pfam" id="PF13692">
    <property type="entry name" value="Glyco_trans_1_4"/>
    <property type="match status" value="1"/>
</dbReference>
<dbReference type="EMBL" id="JABAIL010000012">
    <property type="protein sequence ID" value="NLR94554.1"/>
    <property type="molecule type" value="Genomic_DNA"/>
</dbReference>
<evidence type="ECO:0000313" key="2">
    <source>
        <dbReference type="EMBL" id="NLR94554.1"/>
    </source>
</evidence>
<comment type="caution">
    <text evidence="2">The sequence shown here is derived from an EMBL/GenBank/DDBJ whole genome shotgun (WGS) entry which is preliminary data.</text>
</comment>
<proteinExistence type="predicted"/>
<dbReference type="PANTHER" id="PTHR12526">
    <property type="entry name" value="GLYCOSYLTRANSFERASE"/>
    <property type="match status" value="1"/>
</dbReference>
<dbReference type="Pfam" id="PF13439">
    <property type="entry name" value="Glyco_transf_4"/>
    <property type="match status" value="1"/>
</dbReference>
<dbReference type="Gene3D" id="3.40.50.2000">
    <property type="entry name" value="Glycogen Phosphorylase B"/>
    <property type="match status" value="2"/>
</dbReference>
<reference evidence="2 3" key="1">
    <citation type="submission" date="2020-04" db="EMBL/GenBank/DDBJ databases">
        <title>Flammeovirga sp. SR4, a novel species isolated from seawater.</title>
        <authorList>
            <person name="Wang X."/>
        </authorList>
    </citation>
    <scope>NUCLEOTIDE SEQUENCE [LARGE SCALE GENOMIC DNA]</scope>
    <source>
        <strain evidence="2 3">SR4</strain>
    </source>
</reference>
<organism evidence="2 3">
    <name type="scientific">Flammeovirga agarivorans</name>
    <dbReference type="NCBI Taxonomy" id="2726742"/>
    <lineage>
        <taxon>Bacteria</taxon>
        <taxon>Pseudomonadati</taxon>
        <taxon>Bacteroidota</taxon>
        <taxon>Cytophagia</taxon>
        <taxon>Cytophagales</taxon>
        <taxon>Flammeovirgaceae</taxon>
        <taxon>Flammeovirga</taxon>
    </lineage>
</organism>
<evidence type="ECO:0000313" key="3">
    <source>
        <dbReference type="Proteomes" id="UP000585050"/>
    </source>
</evidence>
<sequence length="368" mass="42256">MFIVIEPYRFLPPTNGGHKACYHVCEEISKKTELTCITTTNNPELDIPFQVEKVFADKITKYINPFVGWKIYKSAKRLKATHILLNQPFMGLLMIPVARILGVKLLIFSHNIEFMRFKSMGKIWWPLMKALETFTYKNADQVLFISNEDKQFAMDSMNIDPNKCIDMPYGTSVNQFPLDIPDNKKQLYKEHHLNDDITTLFYFGPMDYAPNQKGLENLLYEIIPILRKNTDFKFHLFLAGKGLSEKESNYISSSKDITWLGFVDSLDLYIKGTDLMLNPIWIGGGVKIKLMESLSLGATAISYKSGSYGVNTSTLGEKIKVIPDQDAQAFSDEIIKLSRKEKVPTPNSFYAYHNWEKITDRILKRLLS</sequence>
<keyword evidence="3" id="KW-1185">Reference proteome</keyword>
<dbReference type="Proteomes" id="UP000585050">
    <property type="component" value="Unassembled WGS sequence"/>
</dbReference>
<gene>
    <name evidence="2" type="ORF">HGP29_25345</name>
</gene>
<dbReference type="InterPro" id="IPR028098">
    <property type="entry name" value="Glyco_trans_4-like_N"/>
</dbReference>
<dbReference type="AlphaFoldDB" id="A0A7X8SQQ7"/>
<evidence type="ECO:0000259" key="1">
    <source>
        <dbReference type="Pfam" id="PF13439"/>
    </source>
</evidence>
<keyword evidence="2" id="KW-0808">Transferase</keyword>
<dbReference type="CDD" id="cd03801">
    <property type="entry name" value="GT4_PimA-like"/>
    <property type="match status" value="1"/>
</dbReference>
<dbReference type="GO" id="GO:0016757">
    <property type="term" value="F:glycosyltransferase activity"/>
    <property type="evidence" value="ECO:0007669"/>
    <property type="project" value="UniProtKB-ARBA"/>
</dbReference>
<dbReference type="RefSeq" id="WP_168885254.1">
    <property type="nucleotide sequence ID" value="NZ_JABAIL010000012.1"/>
</dbReference>
<dbReference type="SUPFAM" id="SSF53756">
    <property type="entry name" value="UDP-Glycosyltransferase/glycogen phosphorylase"/>
    <property type="match status" value="1"/>
</dbReference>